<feature type="region of interest" description="Disordered" evidence="1">
    <location>
        <begin position="157"/>
        <end position="192"/>
    </location>
</feature>
<name>A0A6C0E1S5_9ZZZZ</name>
<evidence type="ECO:0000256" key="1">
    <source>
        <dbReference type="SAM" id="MobiDB-lite"/>
    </source>
</evidence>
<evidence type="ECO:0000313" key="2">
    <source>
        <dbReference type="EMBL" id="QHT21355.1"/>
    </source>
</evidence>
<dbReference type="EMBL" id="MN739690">
    <property type="protein sequence ID" value="QHT21355.1"/>
    <property type="molecule type" value="Genomic_DNA"/>
</dbReference>
<reference evidence="2" key="1">
    <citation type="journal article" date="2020" name="Nature">
        <title>Giant virus diversity and host interactions through global metagenomics.</title>
        <authorList>
            <person name="Schulz F."/>
            <person name="Roux S."/>
            <person name="Paez-Espino D."/>
            <person name="Jungbluth S."/>
            <person name="Walsh D.A."/>
            <person name="Denef V.J."/>
            <person name="McMahon K.D."/>
            <person name="Konstantinidis K.T."/>
            <person name="Eloe-Fadrosh E.A."/>
            <person name="Kyrpides N.C."/>
            <person name="Woyke T."/>
        </authorList>
    </citation>
    <scope>NUCLEOTIDE SEQUENCE</scope>
    <source>
        <strain evidence="2">GVMAG-M-3300023174-92</strain>
    </source>
</reference>
<feature type="compositionally biased region" description="Basic residues" evidence="1">
    <location>
        <begin position="163"/>
        <end position="192"/>
    </location>
</feature>
<sequence>MPYFVAVKDMYENKEDWITFVKHLLKNIIEQCHEKVIVTFWDMKDTNIHAKQKYAYTNYAKYKIVNYEYICRENVNPNHYMGTYGIDKPYEFNDENLEDIKGLSEYIQDTFGRRSHIYIHLTCGNYLDSIKMNGLYGEDNRKKPVTFHQERSRIRSVVQVKSRNSKTRSRKSQSRSHIQRTKSHTRRRSRYR</sequence>
<organism evidence="2">
    <name type="scientific">viral metagenome</name>
    <dbReference type="NCBI Taxonomy" id="1070528"/>
    <lineage>
        <taxon>unclassified sequences</taxon>
        <taxon>metagenomes</taxon>
        <taxon>organismal metagenomes</taxon>
    </lineage>
</organism>
<dbReference type="AlphaFoldDB" id="A0A6C0E1S5"/>
<proteinExistence type="predicted"/>
<accession>A0A6C0E1S5</accession>
<protein>
    <submittedName>
        <fullName evidence="2">Uncharacterized protein</fullName>
    </submittedName>
</protein>